<protein>
    <submittedName>
        <fullName evidence="4">Glycosyltransferase, family 1</fullName>
    </submittedName>
</protein>
<reference evidence="5 7" key="1">
    <citation type="submission" date="2017-09" db="EMBL/GenBank/DDBJ databases">
        <title>Genomics of the genus Arcobacter.</title>
        <authorList>
            <person name="Perez-Cataluna A."/>
            <person name="Figueras M.J."/>
            <person name="Salas-Masso N."/>
        </authorList>
    </citation>
    <scope>NUCLEOTIDE SEQUENCE [LARGE SCALE GENOMIC DNA]</scope>
    <source>
        <strain evidence="5 7">CECT 7837</strain>
    </source>
</reference>
<dbReference type="PANTHER" id="PTHR46401:SF2">
    <property type="entry name" value="GLYCOSYLTRANSFERASE WBBK-RELATED"/>
    <property type="match status" value="1"/>
</dbReference>
<evidence type="ECO:0000313" key="7">
    <source>
        <dbReference type="Proteomes" id="UP000290588"/>
    </source>
</evidence>
<evidence type="ECO:0000256" key="1">
    <source>
        <dbReference type="ARBA" id="ARBA00022679"/>
    </source>
</evidence>
<proteinExistence type="predicted"/>
<sequence>MKKTSISYKSSNLLIENLKKQENIEVLKKENFISSLFGKKKYADVYFHSGNLDEKSIENIKNSKITIVNSFASMNYIIAKTKISHEKIKVIYPSINIEYKKTKEVKIKLCEELNIDPKTKLILFTAKNFKTSGVKEFLDICSSITYSDFKIIIAGEQKQITALQFQLPKYQNLQDKIILLENYKNIDDLFLASDIFLLPTYNKTFSSNILKAMYCKCVVFLSIDNDAKEVVDVFASMDSPTDPSIAFKIDAVLLDKNELKKIKKENKKLAKEFELEANLNKMNFILENV</sequence>
<dbReference type="Proteomes" id="UP000290588">
    <property type="component" value="Unassembled WGS sequence"/>
</dbReference>
<dbReference type="Proteomes" id="UP000262582">
    <property type="component" value="Chromosome"/>
</dbReference>
<dbReference type="KEGG" id="aell:AELL_2195"/>
<dbReference type="Pfam" id="PF00534">
    <property type="entry name" value="Glycos_transf_1"/>
    <property type="match status" value="1"/>
</dbReference>
<dbReference type="AlphaFoldDB" id="A0A347UAE9"/>
<evidence type="ECO:0000256" key="2">
    <source>
        <dbReference type="SAM" id="Coils"/>
    </source>
</evidence>
<accession>A0A347UAE9</accession>
<feature type="coiled-coil region" evidence="2">
    <location>
        <begin position="252"/>
        <end position="279"/>
    </location>
</feature>
<dbReference type="InterPro" id="IPR001296">
    <property type="entry name" value="Glyco_trans_1"/>
</dbReference>
<dbReference type="GO" id="GO:0009103">
    <property type="term" value="P:lipopolysaccharide biosynthetic process"/>
    <property type="evidence" value="ECO:0007669"/>
    <property type="project" value="TreeGrafter"/>
</dbReference>
<evidence type="ECO:0000313" key="4">
    <source>
        <dbReference type="EMBL" id="AXX95827.1"/>
    </source>
</evidence>
<dbReference type="RefSeq" id="WP_118917989.1">
    <property type="nucleotide sequence ID" value="NZ_CP032097.1"/>
</dbReference>
<keyword evidence="2" id="KW-0175">Coiled coil</keyword>
<gene>
    <name evidence="4" type="ORF">AELL_2195</name>
    <name evidence="5" type="ORF">CP962_09970</name>
</gene>
<dbReference type="Gene3D" id="3.40.50.2000">
    <property type="entry name" value="Glycogen Phosphorylase B"/>
    <property type="match status" value="2"/>
</dbReference>
<dbReference type="OrthoDB" id="433681at2"/>
<name>A0A347UAE9_9BACT</name>
<dbReference type="SUPFAM" id="SSF53756">
    <property type="entry name" value="UDP-Glycosyltransferase/glycogen phosphorylase"/>
    <property type="match status" value="1"/>
</dbReference>
<evidence type="ECO:0000313" key="6">
    <source>
        <dbReference type="Proteomes" id="UP000262582"/>
    </source>
</evidence>
<keyword evidence="1" id="KW-0808">Transferase</keyword>
<dbReference type="EMBL" id="CP032097">
    <property type="protein sequence ID" value="AXX95827.1"/>
    <property type="molecule type" value="Genomic_DNA"/>
</dbReference>
<dbReference type="GO" id="GO:0016757">
    <property type="term" value="F:glycosyltransferase activity"/>
    <property type="evidence" value="ECO:0007669"/>
    <property type="project" value="InterPro"/>
</dbReference>
<organism evidence="5 7">
    <name type="scientific">Arcobacter ellisii</name>
    <dbReference type="NCBI Taxonomy" id="913109"/>
    <lineage>
        <taxon>Bacteria</taxon>
        <taxon>Pseudomonadati</taxon>
        <taxon>Campylobacterota</taxon>
        <taxon>Epsilonproteobacteria</taxon>
        <taxon>Campylobacterales</taxon>
        <taxon>Arcobacteraceae</taxon>
        <taxon>Arcobacter</taxon>
    </lineage>
</organism>
<evidence type="ECO:0000259" key="3">
    <source>
        <dbReference type="Pfam" id="PF00534"/>
    </source>
</evidence>
<evidence type="ECO:0000313" key="5">
    <source>
        <dbReference type="EMBL" id="RXI29687.1"/>
    </source>
</evidence>
<reference evidence="4 6" key="2">
    <citation type="submission" date="2018-08" db="EMBL/GenBank/DDBJ databases">
        <title>Complete genome of the Arcobacter ellisii type strain LMG 26155.</title>
        <authorList>
            <person name="Miller W.G."/>
            <person name="Yee E."/>
            <person name="Bono J.L."/>
        </authorList>
    </citation>
    <scope>NUCLEOTIDE SEQUENCE [LARGE SCALE GENOMIC DNA]</scope>
    <source>
        <strain evidence="4 6">LMG 26155</strain>
    </source>
</reference>
<keyword evidence="6" id="KW-1185">Reference proteome</keyword>
<feature type="domain" description="Glycosyl transferase family 1" evidence="3">
    <location>
        <begin position="111"/>
        <end position="268"/>
    </location>
</feature>
<dbReference type="EMBL" id="NXIG01000010">
    <property type="protein sequence ID" value="RXI29687.1"/>
    <property type="molecule type" value="Genomic_DNA"/>
</dbReference>
<dbReference type="PANTHER" id="PTHR46401">
    <property type="entry name" value="GLYCOSYLTRANSFERASE WBBK-RELATED"/>
    <property type="match status" value="1"/>
</dbReference>